<gene>
    <name evidence="2" type="ORF">MUY34_11565</name>
</gene>
<evidence type="ECO:0000313" key="3">
    <source>
        <dbReference type="Proteomes" id="UP001203687"/>
    </source>
</evidence>
<dbReference type="InterPro" id="IPR016123">
    <property type="entry name" value="Mog1/PsbP_a/b/a-sand"/>
</dbReference>
<dbReference type="Pfam" id="PF18933">
    <property type="entry name" value="PsbP_2"/>
    <property type="match status" value="1"/>
</dbReference>
<reference evidence="2" key="1">
    <citation type="submission" date="2022-04" db="EMBL/GenBank/DDBJ databases">
        <authorList>
            <person name="Ren T."/>
        </authorList>
    </citation>
    <scope>NUCLEOTIDE SEQUENCE</scope>
    <source>
        <strain evidence="2">F63249</strain>
    </source>
</reference>
<keyword evidence="1" id="KW-0732">Signal</keyword>
<dbReference type="Gene3D" id="3.40.1000.10">
    <property type="entry name" value="Mog1/PsbP, alpha/beta/alpha sandwich"/>
    <property type="match status" value="1"/>
</dbReference>
<protein>
    <recommendedName>
        <fullName evidence="4">PsbP C-terminal domain-containing protein</fullName>
    </recommendedName>
</protein>
<dbReference type="RefSeq" id="WP_248413230.1">
    <property type="nucleotide sequence ID" value="NZ_JALPQF010000011.1"/>
</dbReference>
<keyword evidence="3" id="KW-1185">Reference proteome</keyword>
<dbReference type="Proteomes" id="UP001203687">
    <property type="component" value="Unassembled WGS sequence"/>
</dbReference>
<proteinExistence type="predicted"/>
<organism evidence="2 3">
    <name type="scientific">Psychroserpens algicola</name>
    <dbReference type="NCBI Taxonomy" id="1719034"/>
    <lineage>
        <taxon>Bacteria</taxon>
        <taxon>Pseudomonadati</taxon>
        <taxon>Bacteroidota</taxon>
        <taxon>Flavobacteriia</taxon>
        <taxon>Flavobacteriales</taxon>
        <taxon>Flavobacteriaceae</taxon>
        <taxon>Psychroserpens</taxon>
    </lineage>
</organism>
<dbReference type="SUPFAM" id="SSF55724">
    <property type="entry name" value="Mog1p/PsbP-like"/>
    <property type="match status" value="1"/>
</dbReference>
<name>A0ABT0HA84_9FLAO</name>
<dbReference type="EMBL" id="JALPQF010000011">
    <property type="protein sequence ID" value="MCK8481265.1"/>
    <property type="molecule type" value="Genomic_DNA"/>
</dbReference>
<evidence type="ECO:0000256" key="1">
    <source>
        <dbReference type="SAM" id="SignalP"/>
    </source>
</evidence>
<feature type="chain" id="PRO_5046741264" description="PsbP C-terminal domain-containing protein" evidence="1">
    <location>
        <begin position="21"/>
        <end position="174"/>
    </location>
</feature>
<sequence>MKKIITTFALLIGMTGFAQSDWNQITKNDFTINYPEDWVSSDQKQTPATQFLILADEKSQESDNFRENINLNLENLSGKNISLEAYVKLSLEQITGQIPSAKFLENKAVTINQQEAHSIIWTANFGTGINVKFKQVFLIHKEKAYILTFTSTASDFDDYSSVSDTIINSFKFTN</sequence>
<comment type="caution">
    <text evidence="2">The sequence shown here is derived from an EMBL/GenBank/DDBJ whole genome shotgun (WGS) entry which is preliminary data.</text>
</comment>
<evidence type="ECO:0000313" key="2">
    <source>
        <dbReference type="EMBL" id="MCK8481265.1"/>
    </source>
</evidence>
<feature type="signal peptide" evidence="1">
    <location>
        <begin position="1"/>
        <end position="20"/>
    </location>
</feature>
<evidence type="ECO:0008006" key="4">
    <source>
        <dbReference type="Google" id="ProtNLM"/>
    </source>
</evidence>
<accession>A0ABT0HA84</accession>